<keyword evidence="1" id="KW-0802">TPR repeat</keyword>
<evidence type="ECO:0000313" key="3">
    <source>
        <dbReference type="EMBL" id="PVU96250.1"/>
    </source>
</evidence>
<comment type="caution">
    <text evidence="3">The sequence shown here is derived from an EMBL/GenBank/DDBJ whole genome shotgun (WGS) entry which is preliminary data.</text>
</comment>
<name>A0A2T9YV77_9FUNG</name>
<reference evidence="3 4" key="1">
    <citation type="journal article" date="2018" name="MBio">
        <title>Comparative Genomics Reveals the Core Gene Toolbox for the Fungus-Insect Symbiosis.</title>
        <authorList>
            <person name="Wang Y."/>
            <person name="Stata M."/>
            <person name="Wang W."/>
            <person name="Stajich J.E."/>
            <person name="White M.M."/>
            <person name="Moncalvo J.M."/>
        </authorList>
    </citation>
    <scope>NUCLEOTIDE SEQUENCE [LARGE SCALE GENOMIC DNA]</scope>
    <source>
        <strain evidence="3 4">SWE-8-4</strain>
    </source>
</reference>
<evidence type="ECO:0000256" key="1">
    <source>
        <dbReference type="PROSITE-ProRule" id="PRU00339"/>
    </source>
</evidence>
<gene>
    <name evidence="3" type="ORF">BB561_001297</name>
</gene>
<dbReference type="PANTHER" id="PTHR23082">
    <property type="entry name" value="TRANSCRIPTION INITIATION FACTOR IIIC TFIIIC , POLYPEPTIDE 3-RELATED"/>
    <property type="match status" value="1"/>
</dbReference>
<dbReference type="PANTHER" id="PTHR23082:SF0">
    <property type="entry name" value="GENERAL TRANSCRIPTION FACTOR 3C POLYPEPTIDE 3"/>
    <property type="match status" value="1"/>
</dbReference>
<dbReference type="EMBL" id="MBFR01000037">
    <property type="protein sequence ID" value="PVU96250.1"/>
    <property type="molecule type" value="Genomic_DNA"/>
</dbReference>
<dbReference type="InterPro" id="IPR002088">
    <property type="entry name" value="Prenyl_trans_a"/>
</dbReference>
<dbReference type="OrthoDB" id="9991317at2759"/>
<dbReference type="Gene3D" id="1.25.40.10">
    <property type="entry name" value="Tetratricopeptide repeat domain"/>
    <property type="match status" value="2"/>
</dbReference>
<keyword evidence="4" id="KW-1185">Reference proteome</keyword>
<evidence type="ECO:0000256" key="2">
    <source>
        <dbReference type="SAM" id="MobiDB-lite"/>
    </source>
</evidence>
<dbReference type="InterPro" id="IPR039340">
    <property type="entry name" value="Tfc4/TFIIIC-102/Sfc4"/>
</dbReference>
<protein>
    <submittedName>
        <fullName evidence="3">Uncharacterized protein</fullName>
    </submittedName>
</protein>
<dbReference type="Pfam" id="PF13181">
    <property type="entry name" value="TPR_8"/>
    <property type="match status" value="1"/>
</dbReference>
<dbReference type="GO" id="GO:0000127">
    <property type="term" value="C:transcription factor TFIIIC complex"/>
    <property type="evidence" value="ECO:0007669"/>
    <property type="project" value="TreeGrafter"/>
</dbReference>
<dbReference type="GO" id="GO:0008318">
    <property type="term" value="F:protein prenyltransferase activity"/>
    <property type="evidence" value="ECO:0007669"/>
    <property type="project" value="InterPro"/>
</dbReference>
<evidence type="ECO:0000313" key="4">
    <source>
        <dbReference type="Proteomes" id="UP000245383"/>
    </source>
</evidence>
<dbReference type="Proteomes" id="UP000245383">
    <property type="component" value="Unassembled WGS sequence"/>
</dbReference>
<dbReference type="PROSITE" id="PS50005">
    <property type="entry name" value="TPR"/>
    <property type="match status" value="1"/>
</dbReference>
<sequence length="1389" mass="159553">MSKSNDSQNSDNELNVESSEIQNIFSRAMQTDYEYDSEYNEKLFNKVSETVSTQKVFADINSEIYPSYLGNSQSSEKNPAGHRNLKRQYSDDFAQQEYSEVDYVSDLDDLMSLIERSNLENDKKHNILDPISNNNSDINENSDFENSYNKSYFIGSNTRSKIKPESSLNHTDENRFDDHSDFEASAGYVSNDSAFAIQNSDNESYTKYISNRKVDENELSDSSKIIPSIDSKKNSNNLNNLHINKNILNQKSLLEQLYGDSDNQSTSDSSIDGIQENFKKLNGSNFDSSKGIGKKMAKRKKNQKENEIGKDQGLLSNDNSDNDADSSKELSNVFEEDVHNDSDDNSHEIEENAWSSIQEILNFQPGFVESIKNTKSRQKKKLTRKKLGPEIMTLLGEANIEYVNRDFDKAVTYLQEVIRIDPGVFQAWHTLALIQEELGNHDRALKLYLMSAHLAPANSDLWKGLASLWMGQLDTLSTELKSRVGTSYDKIIKGIEVKLDHSTTDLVKKVDSIRDQTIYALGKACIADPNDLNLFLKRLSIFEELQNYPMMGVCYIGIMRIQPLNIMLIRKILPLFIHNLNNTNHPSKWLSYILKTYWKICRSDKLKQISDKKFGYSDLNILIELRMLREEYEIAILELKRGARLIQGRAAEKKWEVLELDDINDLEFEGEENQLPIELVVKLGQCRIITGSIDGGKKQIDKLYEYPVDEYIDLYQDVVSTFRDAKLFYDAIFVSESILENTQNNKPVVWAQLALFYKELGNINKAIKYATLVIQEDIDEVPMRVFLCEMYEKKGDIDSALAMFTEVETIRSKIIAEEIKIPTPGLYLTDTTNPDNSWKVEKRKYVPMPFFRNTRPANKNYYQAEKEGLVDYTNDKSSFGASASANAESVEFNADQSFLANDQDSFLNVRTYKFSSLAIARIKAAEVVFRRQASSIRDAKMAFKKLDLLGTKKIDDKSFQIEYCRSARILFNDWRRTTAFYSQNKKQFTGYQYRFDGLGEEVVMSTDNAYKDIQNIEEGFEKRIKLLKGRLNHRLQKDNITDKNDTSTNDNNKIPTSFRGVHFDEWKDMFEMYAYVLCKMGNVEESVAMLETVSESNVFNNSGYTRAWFKLLTLKIALHSKNYDAAYNVARWFCGSKPSHGRQLKFFLTVIQSNPNISKSFIKKSKSNPYLSFFDNNAKKKKSPTVYNSSDPDINESVIDGTDFESLDSEKDYNLNSIGLNSIYPYKPNMMDLKAMIIASANISATNGTTRIAIALSIDPNDSSVLLSISHMYYHSIMNKMYANRSEKLTKCLYFLFQYAKLREKELVLNQPKNDLQNINTEDDLINNSSEKINSSERISSLNENESKNTSIFVYHNNPDENSQQLDLEFFMAATFSTYLYHTMKEYLK</sequence>
<organism evidence="3 4">
    <name type="scientific">Smittium simulii</name>
    <dbReference type="NCBI Taxonomy" id="133385"/>
    <lineage>
        <taxon>Eukaryota</taxon>
        <taxon>Fungi</taxon>
        <taxon>Fungi incertae sedis</taxon>
        <taxon>Zoopagomycota</taxon>
        <taxon>Kickxellomycotina</taxon>
        <taxon>Harpellomycetes</taxon>
        <taxon>Harpellales</taxon>
        <taxon>Legeriomycetaceae</taxon>
        <taxon>Smittium</taxon>
    </lineage>
</organism>
<feature type="region of interest" description="Disordered" evidence="2">
    <location>
        <begin position="160"/>
        <end position="179"/>
    </location>
</feature>
<dbReference type="SUPFAM" id="SSF48452">
    <property type="entry name" value="TPR-like"/>
    <property type="match status" value="2"/>
</dbReference>
<dbReference type="GO" id="GO:0006383">
    <property type="term" value="P:transcription by RNA polymerase III"/>
    <property type="evidence" value="ECO:0007669"/>
    <property type="project" value="InterPro"/>
</dbReference>
<accession>A0A2T9YV77</accession>
<proteinExistence type="predicted"/>
<dbReference type="InterPro" id="IPR011990">
    <property type="entry name" value="TPR-like_helical_dom_sf"/>
</dbReference>
<dbReference type="PROSITE" id="PS51147">
    <property type="entry name" value="PFTA"/>
    <property type="match status" value="1"/>
</dbReference>
<feature type="region of interest" description="Disordered" evidence="2">
    <location>
        <begin position="279"/>
        <end position="328"/>
    </location>
</feature>
<feature type="repeat" description="TPR" evidence="1">
    <location>
        <begin position="425"/>
        <end position="458"/>
    </location>
</feature>
<feature type="compositionally biased region" description="Basic residues" evidence="2">
    <location>
        <begin position="292"/>
        <end position="302"/>
    </location>
</feature>
<dbReference type="InterPro" id="IPR019734">
    <property type="entry name" value="TPR_rpt"/>
</dbReference>
<feature type="compositionally biased region" description="Basic and acidic residues" evidence="2">
    <location>
        <begin position="170"/>
        <end position="179"/>
    </location>
</feature>
<dbReference type="STRING" id="133385.A0A2T9YV77"/>
<dbReference type="SMART" id="SM00028">
    <property type="entry name" value="TPR"/>
    <property type="match status" value="4"/>
</dbReference>